<dbReference type="PANTHER" id="PTHR10867">
    <property type="entry name" value="NNMT/PNMT/TEMT FAMILY MEMBER"/>
    <property type="match status" value="1"/>
</dbReference>
<keyword evidence="3" id="KW-0808">Transferase</keyword>
<keyword evidence="4" id="KW-0949">S-adenosyl-L-methionine</keyword>
<dbReference type="OrthoDB" id="10050085at2759"/>
<comment type="similarity">
    <text evidence="1">Belongs to the class I-like SAM-binding methyltransferase superfamily. NNMT/PNMT/TEMT family.</text>
</comment>
<evidence type="ECO:0000256" key="2">
    <source>
        <dbReference type="ARBA" id="ARBA00022603"/>
    </source>
</evidence>
<dbReference type="Pfam" id="PF01234">
    <property type="entry name" value="NNMT_PNMT_TEMT"/>
    <property type="match status" value="1"/>
</dbReference>
<dbReference type="PROSITE" id="PS51681">
    <property type="entry name" value="SAM_MT_NNMT_PNMT_TEMT"/>
    <property type="match status" value="1"/>
</dbReference>
<dbReference type="Proteomes" id="UP001152795">
    <property type="component" value="Unassembled WGS sequence"/>
</dbReference>
<dbReference type="EMBL" id="CACRXK020014793">
    <property type="protein sequence ID" value="CAB4027425.1"/>
    <property type="molecule type" value="Genomic_DNA"/>
</dbReference>
<evidence type="ECO:0000256" key="1">
    <source>
        <dbReference type="ARBA" id="ARBA00007996"/>
    </source>
</evidence>
<comment type="caution">
    <text evidence="5">The sequence shown here is derived from an EMBL/GenBank/DDBJ whole genome shotgun (WGS) entry which is preliminary data.</text>
</comment>
<name>A0A6S7J5W3_PARCT</name>
<gene>
    <name evidence="5" type="ORF">PACLA_8A017390</name>
</gene>
<dbReference type="GO" id="GO:0032259">
    <property type="term" value="P:methylation"/>
    <property type="evidence" value="ECO:0007669"/>
    <property type="project" value="UniProtKB-KW"/>
</dbReference>
<reference evidence="5" key="1">
    <citation type="submission" date="2020-04" db="EMBL/GenBank/DDBJ databases">
        <authorList>
            <person name="Alioto T."/>
            <person name="Alioto T."/>
            <person name="Gomez Garrido J."/>
        </authorList>
    </citation>
    <scope>NUCLEOTIDE SEQUENCE</scope>
    <source>
        <strain evidence="5">A484AB</strain>
    </source>
</reference>
<dbReference type="InterPro" id="IPR000940">
    <property type="entry name" value="NNMT_TEMT_trans"/>
</dbReference>
<organism evidence="5 6">
    <name type="scientific">Paramuricea clavata</name>
    <name type="common">Red gorgonian</name>
    <name type="synonym">Violescent sea-whip</name>
    <dbReference type="NCBI Taxonomy" id="317549"/>
    <lineage>
        <taxon>Eukaryota</taxon>
        <taxon>Metazoa</taxon>
        <taxon>Cnidaria</taxon>
        <taxon>Anthozoa</taxon>
        <taxon>Octocorallia</taxon>
        <taxon>Malacalcyonacea</taxon>
        <taxon>Plexauridae</taxon>
        <taxon>Paramuricea</taxon>
    </lineage>
</organism>
<dbReference type="InterPro" id="IPR029063">
    <property type="entry name" value="SAM-dependent_MTases_sf"/>
</dbReference>
<sequence>MANLKYMTDYHDLFDTEAFLDTFWKVPIEWNEHKSEIPFLLKEHHKFWSDFEANSYTNECLSVLEFGGGPAMANLISAAKVAKYITFADYTESNRNAVNSWINDEPQAHDWSSMIAYVLNHLEANFNEKAVLVRTQEMRSKTQPAVPCDITKYPIVSGLPYDAVSTSFCIEECSSSIQDYQANIVKLCEVLKPQGYLHMAGNLNESFYVVGKHTFRVLPLEENIVLEAIKNAGMVVTNYEVKELQGSLDASNRRAVFSVSARKK</sequence>
<protein>
    <submittedName>
        <fullName evidence="5">Nicotinamide N-methyltransferase-like</fullName>
    </submittedName>
</protein>
<dbReference type="PANTHER" id="PTHR10867:SF17">
    <property type="entry name" value="NICOTINAMIDE N-METHYLTRANSFERASE"/>
    <property type="match status" value="1"/>
</dbReference>
<accession>A0A6S7J5W3</accession>
<proteinExistence type="inferred from homology"/>
<dbReference type="AlphaFoldDB" id="A0A6S7J5W3"/>
<keyword evidence="6" id="KW-1185">Reference proteome</keyword>
<dbReference type="Gene3D" id="3.40.50.150">
    <property type="entry name" value="Vaccinia Virus protein VP39"/>
    <property type="match status" value="1"/>
</dbReference>
<evidence type="ECO:0000256" key="3">
    <source>
        <dbReference type="ARBA" id="ARBA00022679"/>
    </source>
</evidence>
<evidence type="ECO:0000313" key="5">
    <source>
        <dbReference type="EMBL" id="CAB4027425.1"/>
    </source>
</evidence>
<dbReference type="GO" id="GO:0005829">
    <property type="term" value="C:cytosol"/>
    <property type="evidence" value="ECO:0007669"/>
    <property type="project" value="TreeGrafter"/>
</dbReference>
<evidence type="ECO:0000256" key="4">
    <source>
        <dbReference type="ARBA" id="ARBA00022691"/>
    </source>
</evidence>
<evidence type="ECO:0000313" key="6">
    <source>
        <dbReference type="Proteomes" id="UP001152795"/>
    </source>
</evidence>
<keyword evidence="2" id="KW-0489">Methyltransferase</keyword>
<dbReference type="SUPFAM" id="SSF53335">
    <property type="entry name" value="S-adenosyl-L-methionine-dependent methyltransferases"/>
    <property type="match status" value="1"/>
</dbReference>
<dbReference type="GO" id="GO:0008170">
    <property type="term" value="F:N-methyltransferase activity"/>
    <property type="evidence" value="ECO:0007669"/>
    <property type="project" value="TreeGrafter"/>
</dbReference>